<evidence type="ECO:0000313" key="2">
    <source>
        <dbReference type="EMBL" id="TYP88431.1"/>
    </source>
</evidence>
<keyword evidence="3" id="KW-1185">Reference proteome</keyword>
<dbReference type="Proteomes" id="UP000322499">
    <property type="component" value="Unassembled WGS sequence"/>
</dbReference>
<dbReference type="Pfam" id="PF12728">
    <property type="entry name" value="HTH_17"/>
    <property type="match status" value="1"/>
</dbReference>
<protein>
    <submittedName>
        <fullName evidence="2">Helix-turn-helix protein</fullName>
    </submittedName>
</protein>
<gene>
    <name evidence="2" type="ORF">BD833_104135</name>
</gene>
<accession>A0A5S5CXA1</accession>
<feature type="domain" description="Helix-turn-helix" evidence="1">
    <location>
        <begin position="4"/>
        <end position="54"/>
    </location>
</feature>
<dbReference type="SUPFAM" id="SSF46955">
    <property type="entry name" value="Putative DNA-binding domain"/>
    <property type="match status" value="1"/>
</dbReference>
<evidence type="ECO:0000313" key="3">
    <source>
        <dbReference type="Proteomes" id="UP000322499"/>
    </source>
</evidence>
<comment type="caution">
    <text evidence="2">The sequence shown here is derived from an EMBL/GenBank/DDBJ whole genome shotgun (WGS) entry which is preliminary data.</text>
</comment>
<dbReference type="AlphaFoldDB" id="A0A5S5CXA1"/>
<reference evidence="2 3" key="1">
    <citation type="submission" date="2019-07" db="EMBL/GenBank/DDBJ databases">
        <title>Genomic Encyclopedia of Archaeal and Bacterial Type Strains, Phase II (KMG-II): from individual species to whole genera.</title>
        <authorList>
            <person name="Goeker M."/>
        </authorList>
    </citation>
    <scope>NUCLEOTIDE SEQUENCE [LARGE SCALE GENOMIC DNA]</scope>
    <source>
        <strain evidence="2 3">DSM 46842</strain>
    </source>
</reference>
<organism evidence="2 3">
    <name type="scientific">Blastococcus xanthinilyticus</name>
    <dbReference type="NCBI Taxonomy" id="1564164"/>
    <lineage>
        <taxon>Bacteria</taxon>
        <taxon>Bacillati</taxon>
        <taxon>Actinomycetota</taxon>
        <taxon>Actinomycetes</taxon>
        <taxon>Geodermatophilales</taxon>
        <taxon>Geodermatophilaceae</taxon>
        <taxon>Blastococcus</taxon>
    </lineage>
</organism>
<dbReference type="InterPro" id="IPR009061">
    <property type="entry name" value="DNA-bd_dom_put_sf"/>
</dbReference>
<evidence type="ECO:0000259" key="1">
    <source>
        <dbReference type="Pfam" id="PF12728"/>
    </source>
</evidence>
<name>A0A5S5CXA1_9ACTN</name>
<sequence>MNDLMTTAQVAELIQRPIETLRYWRWRGEGPTSFKIGRSVVYERSDVESWLRAQKAATSAGGAPAV</sequence>
<dbReference type="EMBL" id="VNHW01000004">
    <property type="protein sequence ID" value="TYP88431.1"/>
    <property type="molecule type" value="Genomic_DNA"/>
</dbReference>
<dbReference type="InterPro" id="IPR041657">
    <property type="entry name" value="HTH_17"/>
</dbReference>
<proteinExistence type="predicted"/>